<sequence length="69" mass="8501">MDYLTPLRYNYFNYYYYVRDEAAVIYFPDAGSGKVYLSEYMLPLLWIDLELEMTGLDIEVDRWRLLYNY</sequence>
<reference evidence="2" key="1">
    <citation type="journal article" date="2017" name="Front. Plant Sci.">
        <title>Climate Clever Clovers: New Paradigm to Reduce the Environmental Footprint of Ruminants by Breeding Low Methanogenic Forages Utilizing Haplotype Variation.</title>
        <authorList>
            <person name="Kaur P."/>
            <person name="Appels R."/>
            <person name="Bayer P.E."/>
            <person name="Keeble-Gagnere G."/>
            <person name="Wang J."/>
            <person name="Hirakawa H."/>
            <person name="Shirasawa K."/>
            <person name="Vercoe P."/>
            <person name="Stefanova K."/>
            <person name="Durmic Z."/>
            <person name="Nichols P."/>
            <person name="Revell C."/>
            <person name="Isobe S.N."/>
            <person name="Edwards D."/>
            <person name="Erskine W."/>
        </authorList>
    </citation>
    <scope>NUCLEOTIDE SEQUENCE [LARGE SCALE GENOMIC DNA]</scope>
    <source>
        <strain evidence="2">cv. Daliak</strain>
    </source>
</reference>
<protein>
    <submittedName>
        <fullName evidence="1">Uncharacterized protein</fullName>
    </submittedName>
</protein>
<dbReference type="Proteomes" id="UP000242715">
    <property type="component" value="Unassembled WGS sequence"/>
</dbReference>
<accession>A0A2Z6LUR4</accession>
<keyword evidence="2" id="KW-1185">Reference proteome</keyword>
<name>A0A2Z6LUR4_TRISU</name>
<proteinExistence type="predicted"/>
<evidence type="ECO:0000313" key="1">
    <source>
        <dbReference type="EMBL" id="GAU21638.1"/>
    </source>
</evidence>
<dbReference type="AlphaFoldDB" id="A0A2Z6LUR4"/>
<dbReference type="EMBL" id="DF973234">
    <property type="protein sequence ID" value="GAU21638.1"/>
    <property type="molecule type" value="Genomic_DNA"/>
</dbReference>
<evidence type="ECO:0000313" key="2">
    <source>
        <dbReference type="Proteomes" id="UP000242715"/>
    </source>
</evidence>
<organism evidence="1 2">
    <name type="scientific">Trifolium subterraneum</name>
    <name type="common">Subterranean clover</name>
    <dbReference type="NCBI Taxonomy" id="3900"/>
    <lineage>
        <taxon>Eukaryota</taxon>
        <taxon>Viridiplantae</taxon>
        <taxon>Streptophyta</taxon>
        <taxon>Embryophyta</taxon>
        <taxon>Tracheophyta</taxon>
        <taxon>Spermatophyta</taxon>
        <taxon>Magnoliopsida</taxon>
        <taxon>eudicotyledons</taxon>
        <taxon>Gunneridae</taxon>
        <taxon>Pentapetalae</taxon>
        <taxon>rosids</taxon>
        <taxon>fabids</taxon>
        <taxon>Fabales</taxon>
        <taxon>Fabaceae</taxon>
        <taxon>Papilionoideae</taxon>
        <taxon>50 kb inversion clade</taxon>
        <taxon>NPAAA clade</taxon>
        <taxon>Hologalegina</taxon>
        <taxon>IRL clade</taxon>
        <taxon>Trifolieae</taxon>
        <taxon>Trifolium</taxon>
    </lineage>
</organism>
<gene>
    <name evidence="1" type="ORF">TSUD_251210</name>
</gene>